<proteinExistence type="predicted"/>
<dbReference type="RefSeq" id="WP_284359844.1">
    <property type="nucleotide sequence ID" value="NZ_BPFZ01000006.1"/>
</dbReference>
<evidence type="ECO:0008006" key="3">
    <source>
        <dbReference type="Google" id="ProtNLM"/>
    </source>
</evidence>
<dbReference type="InterPro" id="IPR029058">
    <property type="entry name" value="AB_hydrolase_fold"/>
</dbReference>
<dbReference type="SUPFAM" id="SSF53474">
    <property type="entry name" value="alpha/beta-Hydrolases"/>
    <property type="match status" value="1"/>
</dbReference>
<reference evidence="1" key="2">
    <citation type="journal article" date="2023" name="ISME Commun">
        <title>Characterization of a bloom-associated alphaproteobacterial lineage, 'Candidatus Phycosocius': insights into freshwater algal-bacterial interactions.</title>
        <authorList>
            <person name="Tanabe Y."/>
            <person name="Yamaguchi H."/>
            <person name="Yoshida M."/>
            <person name="Kai A."/>
            <person name="Okazaki Y."/>
        </authorList>
    </citation>
    <scope>NUCLEOTIDE SEQUENCE</scope>
    <source>
        <strain evidence="1">BOTRYCO-1</strain>
    </source>
</reference>
<accession>A0ABQ4PWP4</accession>
<comment type="caution">
    <text evidence="1">The sequence shown here is derived from an EMBL/GenBank/DDBJ whole genome shotgun (WGS) entry which is preliminary data.</text>
</comment>
<sequence length="662" mass="73294">MVAVTLVAATSGLNSEVKGKSAIASDLAGFARKSLPLQKAVQRMTALKLAVCISNEVSISRNGNFIAMNTRDTSALSPLKVMVGGESAVVTWPTNESELFFWGLKSFSAQEYFVSEEKLLILSSDYKAPSLYQFDPKEKNWLLTPLPPETESLKSFPGFWNIAVSNYDLDNITRQPLDLNLIINRIPDSTKSRFTPSLALEGLVSLSVLRDSIVLIGQDENFKLKMAKFTPNTMDFTDISAPINRMGFPRLRAFETSEGVLGLADIGFIALLKGGRFETVKIPMYGRFIQTPFDAGPEILFGPNSIHSFSQSARDTSSIINAELARWVSSGWYIKSGSYDKSSGRIALLMKAGGIDDSALVFLNINGESSYISCTDRSFEKSSRPISFSDKLEKEHAPVPKYPLSFIEISDENDRIGIWTFQSKANSKGTIVSVRGGPTVSLYGDHISDFEARLLNKGFKIVKIEYSGAQQSSYDLFGRLAKDFSSSIETDAKIVTQYLKSINDQKPMFLLAYSFGSLLGAEISAQNPHIFRQTFLVAPFSSWQRFKKEDVANIPEVIKYSLVRDHLGFGSPLNIDHNQQLAFSAKIEAIVSKYCQVDNLKVLYGEFDEITPPKDWISGCRKEKKTEIFQHSGHGLSKGMANVIEAEVEKSLSKKPCARKGP</sequence>
<keyword evidence="2" id="KW-1185">Reference proteome</keyword>
<gene>
    <name evidence="1" type="ORF">PsB1_1252</name>
</gene>
<evidence type="ECO:0000313" key="2">
    <source>
        <dbReference type="Proteomes" id="UP001161064"/>
    </source>
</evidence>
<organism evidence="1 2">
    <name type="scientific">Candidatus Phycosocius spiralis</name>
    <dbReference type="NCBI Taxonomy" id="2815099"/>
    <lineage>
        <taxon>Bacteria</taxon>
        <taxon>Pseudomonadati</taxon>
        <taxon>Pseudomonadota</taxon>
        <taxon>Alphaproteobacteria</taxon>
        <taxon>Caulobacterales</taxon>
        <taxon>Caulobacterales incertae sedis</taxon>
        <taxon>Candidatus Phycosocius</taxon>
    </lineage>
</organism>
<dbReference type="EMBL" id="BPFZ01000006">
    <property type="protein sequence ID" value="GIU67098.1"/>
    <property type="molecule type" value="Genomic_DNA"/>
</dbReference>
<dbReference type="Gene3D" id="3.40.50.1820">
    <property type="entry name" value="alpha/beta hydrolase"/>
    <property type="match status" value="1"/>
</dbReference>
<protein>
    <recommendedName>
        <fullName evidence="3">Serine aminopeptidase S33 domain-containing protein</fullName>
    </recommendedName>
</protein>
<evidence type="ECO:0000313" key="1">
    <source>
        <dbReference type="EMBL" id="GIU67098.1"/>
    </source>
</evidence>
<name>A0ABQ4PWP4_9PROT</name>
<reference evidence="1" key="1">
    <citation type="submission" date="2021-05" db="EMBL/GenBank/DDBJ databases">
        <authorList>
            <person name="Tanabe Y."/>
        </authorList>
    </citation>
    <scope>NUCLEOTIDE SEQUENCE</scope>
    <source>
        <strain evidence="1">BOTRYCO-1</strain>
    </source>
</reference>
<dbReference type="Proteomes" id="UP001161064">
    <property type="component" value="Unassembled WGS sequence"/>
</dbReference>